<reference evidence="1" key="1">
    <citation type="submission" date="2022-08" db="EMBL/GenBank/DDBJ databases">
        <title>Genomic Encyclopedia of Type Strains, Phase V (KMG-V): Genome sequencing to study the core and pangenomes of soil and plant-associated prokaryotes.</title>
        <authorList>
            <person name="Whitman W."/>
        </authorList>
    </citation>
    <scope>NUCLEOTIDE SEQUENCE</scope>
    <source>
        <strain evidence="1">SP2017</strain>
    </source>
</reference>
<evidence type="ECO:0000313" key="1">
    <source>
        <dbReference type="EMBL" id="MCS3950744.1"/>
    </source>
</evidence>
<dbReference type="InterPro" id="IPR011747">
    <property type="entry name" value="CHP02241"/>
</dbReference>
<protein>
    <submittedName>
        <fullName evidence="1">Phage tail-like protein</fullName>
    </submittedName>
</protein>
<proteinExistence type="predicted"/>
<dbReference type="PANTHER" id="PTHR38009:SF1">
    <property type="entry name" value="CONSERVED HYPOTHETICAL PHAGE TAIL PROTEIN"/>
    <property type="match status" value="1"/>
</dbReference>
<dbReference type="Proteomes" id="UP001155010">
    <property type="component" value="Unassembled WGS sequence"/>
</dbReference>
<evidence type="ECO:0000313" key="2">
    <source>
        <dbReference type="Proteomes" id="UP001155010"/>
    </source>
</evidence>
<name>A0A9X2U6L2_9BACT</name>
<dbReference type="InterPro" id="IPR010667">
    <property type="entry name" value="Phage_T4_Gp19"/>
</dbReference>
<accession>A0A9X2U6L2</accession>
<dbReference type="AlphaFoldDB" id="A0A9X2U6L2"/>
<dbReference type="EMBL" id="JANUBB010000002">
    <property type="protein sequence ID" value="MCS3950744.1"/>
    <property type="molecule type" value="Genomic_DNA"/>
</dbReference>
<dbReference type="PANTHER" id="PTHR38009">
    <property type="entry name" value="CONSERVED HYPOTHETICAL PHAGE TAIL PROTEIN"/>
    <property type="match status" value="1"/>
</dbReference>
<dbReference type="GO" id="GO:0005198">
    <property type="term" value="F:structural molecule activity"/>
    <property type="evidence" value="ECO:0007669"/>
    <property type="project" value="InterPro"/>
</dbReference>
<organism evidence="1 2">
    <name type="scientific">Salinibacter ruber</name>
    <dbReference type="NCBI Taxonomy" id="146919"/>
    <lineage>
        <taxon>Bacteria</taxon>
        <taxon>Pseudomonadati</taxon>
        <taxon>Rhodothermota</taxon>
        <taxon>Rhodothermia</taxon>
        <taxon>Rhodothermales</taxon>
        <taxon>Salinibacteraceae</taxon>
        <taxon>Salinibacter</taxon>
    </lineage>
</organism>
<dbReference type="NCBIfam" id="TIGR02241">
    <property type="entry name" value="conserved hypothetical phage tail region protein"/>
    <property type="match status" value="1"/>
</dbReference>
<dbReference type="Pfam" id="PF06841">
    <property type="entry name" value="Phage_T4_gp19"/>
    <property type="match status" value="1"/>
</dbReference>
<gene>
    <name evidence="1" type="ORF">GGP83_000678</name>
</gene>
<dbReference type="RefSeq" id="WP_259087013.1">
    <property type="nucleotide sequence ID" value="NZ_JANTZN010000002.1"/>
</dbReference>
<comment type="caution">
    <text evidence="1">The sequence shown here is derived from an EMBL/GenBank/DDBJ whole genome shotgun (WGS) entry which is preliminary data.</text>
</comment>
<sequence>MSGIPGEDANVFFRVKWDGDYVAGNVVVWGLVRYTKVVKHRSGGGPNATITSPGTIAHRPITLLRKPGLDDAFQRWAEKVFASTADLGSQMALDNYRKDVMIEVHDTDGRIAAYQARHCWPSEHAPAALPQDAEQAYRERLVLRCESWERRRGNE</sequence>